<feature type="compositionally biased region" description="Polar residues" evidence="1">
    <location>
        <begin position="8"/>
        <end position="19"/>
    </location>
</feature>
<reference evidence="3 4" key="1">
    <citation type="journal article" date="2013" name="Curr. Biol.">
        <title>The Genome of the Foraminiferan Reticulomyxa filosa.</title>
        <authorList>
            <person name="Glockner G."/>
            <person name="Hulsmann N."/>
            <person name="Schleicher M."/>
            <person name="Noegel A.A."/>
            <person name="Eichinger L."/>
            <person name="Gallinger C."/>
            <person name="Pawlowski J."/>
            <person name="Sierra R."/>
            <person name="Euteneuer U."/>
            <person name="Pillet L."/>
            <person name="Moustafa A."/>
            <person name="Platzer M."/>
            <person name="Groth M."/>
            <person name="Szafranski K."/>
            <person name="Schliwa M."/>
        </authorList>
    </citation>
    <scope>NUCLEOTIDE SEQUENCE [LARGE SCALE GENOMIC DNA]</scope>
</reference>
<organism evidence="3 4">
    <name type="scientific">Reticulomyxa filosa</name>
    <dbReference type="NCBI Taxonomy" id="46433"/>
    <lineage>
        <taxon>Eukaryota</taxon>
        <taxon>Sar</taxon>
        <taxon>Rhizaria</taxon>
        <taxon>Retaria</taxon>
        <taxon>Foraminifera</taxon>
        <taxon>Monothalamids</taxon>
        <taxon>Reticulomyxidae</taxon>
        <taxon>Reticulomyxa</taxon>
    </lineage>
</organism>
<evidence type="ECO:0000313" key="3">
    <source>
        <dbReference type="EMBL" id="ETO31305.1"/>
    </source>
</evidence>
<comment type="caution">
    <text evidence="3">The sequence shown here is derived from an EMBL/GenBank/DDBJ whole genome shotgun (WGS) entry which is preliminary data.</text>
</comment>
<accession>X6NYA7</accession>
<keyword evidence="2" id="KW-0812">Transmembrane</keyword>
<protein>
    <submittedName>
        <fullName evidence="3">Uncharacterized protein</fullName>
    </submittedName>
</protein>
<keyword evidence="4" id="KW-1185">Reference proteome</keyword>
<keyword evidence="2" id="KW-0472">Membrane</keyword>
<feature type="region of interest" description="Disordered" evidence="1">
    <location>
        <begin position="209"/>
        <end position="241"/>
    </location>
</feature>
<feature type="transmembrane region" description="Helical" evidence="2">
    <location>
        <begin position="270"/>
        <end position="298"/>
    </location>
</feature>
<feature type="region of interest" description="Disordered" evidence="1">
    <location>
        <begin position="87"/>
        <end position="122"/>
    </location>
</feature>
<dbReference type="Proteomes" id="UP000023152">
    <property type="component" value="Unassembled WGS sequence"/>
</dbReference>
<keyword evidence="2" id="KW-1133">Transmembrane helix</keyword>
<name>X6NYA7_RETFI</name>
<feature type="compositionally biased region" description="Basic and acidic residues" evidence="1">
    <location>
        <begin position="100"/>
        <end position="110"/>
    </location>
</feature>
<feature type="compositionally biased region" description="Basic and acidic residues" evidence="1">
    <location>
        <begin position="172"/>
        <end position="181"/>
    </location>
</feature>
<sequence length="406" mass="46629">TTTTTTTMQNHNADDSNSGALVGTPFASQSKKKRAGSHVQSDTKSEPTVSRRHRQLFQFENALDNTVMNFEDVMNVHKHMHQQALLPFTDWTRTQKSKKPHTEKDRKSAQDRANGTPIPLISHERDFDVPLPALTLPRRMALSGTQDQLDHSTPTTLPMQLSLPNQKLFDDADSLQHDNTNDLHQLPSQTLGGSTNDITHELQAQEIKASASTPQNLSNKKKRKKKKKKNGTETQEQIKKNDKTTQDHLEAVVLTGGKVLQENIKLQPALVCHVVLFFIFFFCLFVWYFSVFVFVYSVSRSFDFFFLFCFLVARHSVIEVFLEGKKSVTLLHLMCEWSNSSFLSLGSKLFFLHQRSFATNLIIFKTKVRHCAKKNFRIRKILEIEFQWNECFSKVNLLVLNKIQQF</sequence>
<feature type="region of interest" description="Disordered" evidence="1">
    <location>
        <begin position="172"/>
        <end position="195"/>
    </location>
</feature>
<dbReference type="AlphaFoldDB" id="X6NYA7"/>
<feature type="region of interest" description="Disordered" evidence="1">
    <location>
        <begin position="1"/>
        <end position="51"/>
    </location>
</feature>
<dbReference type="EMBL" id="ASPP01005012">
    <property type="protein sequence ID" value="ETO31305.1"/>
    <property type="molecule type" value="Genomic_DNA"/>
</dbReference>
<proteinExistence type="predicted"/>
<evidence type="ECO:0000256" key="1">
    <source>
        <dbReference type="SAM" id="MobiDB-lite"/>
    </source>
</evidence>
<feature type="compositionally biased region" description="Polar residues" evidence="1">
    <location>
        <begin position="38"/>
        <end position="48"/>
    </location>
</feature>
<feature type="compositionally biased region" description="Basic residues" evidence="1">
    <location>
        <begin position="219"/>
        <end position="229"/>
    </location>
</feature>
<feature type="compositionally biased region" description="Polar residues" evidence="1">
    <location>
        <begin position="182"/>
        <end position="195"/>
    </location>
</feature>
<feature type="non-terminal residue" evidence="3">
    <location>
        <position position="1"/>
    </location>
</feature>
<evidence type="ECO:0000313" key="4">
    <source>
        <dbReference type="Proteomes" id="UP000023152"/>
    </source>
</evidence>
<evidence type="ECO:0000256" key="2">
    <source>
        <dbReference type="SAM" id="Phobius"/>
    </source>
</evidence>
<gene>
    <name evidence="3" type="ORF">RFI_05815</name>
</gene>